<sequence length="477" mass="50660">MRSSPRFLMLGAALALAGCNMAPRYVRPGLPVPPETPRGEAYGPGDPAAAPVDLAATAWTEFFAEPRLREVIGLALANNRDLRLALARVEQARAQYRVQRADIFPTLGADAGATFQKSPLGAGSAGGAQGAVTGRADIYSASLGVSAWEVDLFGRLRNLTEAAQEQFLAADENRKAAQVALVAEVATAWLTLAADHDRLTIAGMTVQAYGETVALNEARFKAGVASELDVRQARTGLDQARADKAALTTQVAQDRNALELLAGTPIEDRLLPDTLPARGVTIERLPGDLPSEILLRRPDIAAAEHQLIAANANIGAARAAFFPRISLTVALGTISLGLSNLFQNGSETWSVAPSANLPIFDFGRNAGNLAYARATREAMLAQYEKTVQTAFREVADALARRGTIDEQLAAQVSLEDNARTAFRLSDARFRAGVEPYLTTLDAQRTYYAAQQSLVGTLLVRAGNAVELYRATGGGLAP</sequence>
<keyword evidence="4" id="KW-1185">Reference proteome</keyword>
<keyword evidence="2" id="KW-0449">Lipoprotein</keyword>
<dbReference type="PANTHER" id="PTHR30203">
    <property type="entry name" value="OUTER MEMBRANE CATION EFFLUX PROTEIN"/>
    <property type="match status" value="1"/>
</dbReference>
<comment type="similarity">
    <text evidence="1 2">Belongs to the outer membrane factor (OMF) (TC 1.B.17) family.</text>
</comment>
<keyword evidence="2" id="KW-0812">Transmembrane</keyword>
<keyword evidence="2" id="KW-0732">Signal</keyword>
<dbReference type="Proteomes" id="UP001216253">
    <property type="component" value="Unassembled WGS sequence"/>
</dbReference>
<dbReference type="NCBIfam" id="TIGR01845">
    <property type="entry name" value="outer_NodT"/>
    <property type="match status" value="1"/>
</dbReference>
<dbReference type="Gene3D" id="2.20.200.10">
    <property type="entry name" value="Outer membrane efflux proteins (OEP)"/>
    <property type="match status" value="1"/>
</dbReference>
<evidence type="ECO:0000256" key="1">
    <source>
        <dbReference type="ARBA" id="ARBA00007613"/>
    </source>
</evidence>
<reference evidence="3 4" key="1">
    <citation type="submission" date="2023-03" db="EMBL/GenBank/DDBJ databases">
        <title>NovoSphingobium album sp. nov. isolated from polycyclic aromatic hydrocarbons- and heavy-metal polluted soil.</title>
        <authorList>
            <person name="Liu Z."/>
            <person name="Wang K."/>
        </authorList>
    </citation>
    <scope>NUCLEOTIDE SEQUENCE [LARGE SCALE GENOMIC DNA]</scope>
    <source>
        <strain evidence="3 4">H3SJ31-1</strain>
    </source>
</reference>
<keyword evidence="2" id="KW-1134">Transmembrane beta strand</keyword>
<protein>
    <submittedName>
        <fullName evidence="3">Efflux transporter outer membrane subunit</fullName>
    </submittedName>
</protein>
<feature type="signal peptide" evidence="2">
    <location>
        <begin position="1"/>
        <end position="17"/>
    </location>
</feature>
<comment type="caution">
    <text evidence="3">The sequence shown here is derived from an EMBL/GenBank/DDBJ whole genome shotgun (WGS) entry which is preliminary data.</text>
</comment>
<feature type="chain" id="PRO_5044983344" evidence="2">
    <location>
        <begin position="18"/>
        <end position="477"/>
    </location>
</feature>
<name>A0ABT5WSV2_9SPHN</name>
<dbReference type="EMBL" id="JARESE010000050">
    <property type="protein sequence ID" value="MDE8653119.1"/>
    <property type="molecule type" value="Genomic_DNA"/>
</dbReference>
<dbReference type="InterPro" id="IPR010131">
    <property type="entry name" value="MdtP/NodT-like"/>
</dbReference>
<dbReference type="Gene3D" id="1.20.1600.10">
    <property type="entry name" value="Outer membrane efflux proteins (OEP)"/>
    <property type="match status" value="1"/>
</dbReference>
<evidence type="ECO:0000256" key="2">
    <source>
        <dbReference type="RuleBase" id="RU362097"/>
    </source>
</evidence>
<dbReference type="PROSITE" id="PS51257">
    <property type="entry name" value="PROKAR_LIPOPROTEIN"/>
    <property type="match status" value="1"/>
</dbReference>
<gene>
    <name evidence="3" type="ORF">PYV00_15535</name>
</gene>
<keyword evidence="2" id="KW-0472">Membrane</keyword>
<evidence type="ECO:0000313" key="3">
    <source>
        <dbReference type="EMBL" id="MDE8653119.1"/>
    </source>
</evidence>
<dbReference type="Pfam" id="PF02321">
    <property type="entry name" value="OEP"/>
    <property type="match status" value="2"/>
</dbReference>
<dbReference type="SUPFAM" id="SSF56954">
    <property type="entry name" value="Outer membrane efflux proteins (OEP)"/>
    <property type="match status" value="1"/>
</dbReference>
<dbReference type="InterPro" id="IPR003423">
    <property type="entry name" value="OMP_efflux"/>
</dbReference>
<dbReference type="RefSeq" id="WP_275229271.1">
    <property type="nucleotide sequence ID" value="NZ_JARESE010000050.1"/>
</dbReference>
<organism evidence="3 4">
    <name type="scientific">Novosphingobium album</name>
    <name type="common">ex Liu et al. 2023</name>
    <dbReference type="NCBI Taxonomy" id="3031130"/>
    <lineage>
        <taxon>Bacteria</taxon>
        <taxon>Pseudomonadati</taxon>
        <taxon>Pseudomonadota</taxon>
        <taxon>Alphaproteobacteria</taxon>
        <taxon>Sphingomonadales</taxon>
        <taxon>Sphingomonadaceae</taxon>
        <taxon>Novosphingobium</taxon>
    </lineage>
</organism>
<accession>A0ABT5WSV2</accession>
<evidence type="ECO:0000313" key="4">
    <source>
        <dbReference type="Proteomes" id="UP001216253"/>
    </source>
</evidence>
<comment type="subcellular location">
    <subcellularLocation>
        <location evidence="2">Cell membrane</location>
        <topology evidence="2">Lipid-anchor</topology>
    </subcellularLocation>
</comment>
<keyword evidence="2" id="KW-0564">Palmitate</keyword>
<dbReference type="PANTHER" id="PTHR30203:SF32">
    <property type="entry name" value="CATION EFFLUX SYSTEM PROTEIN CUSC"/>
    <property type="match status" value="1"/>
</dbReference>
<proteinExistence type="inferred from homology"/>